<dbReference type="CDD" id="cd00022">
    <property type="entry name" value="BIR"/>
    <property type="match status" value="1"/>
</dbReference>
<protein>
    <submittedName>
        <fullName evidence="5">Baculoviral IAP repeat-containing protein 6</fullName>
    </submittedName>
</protein>
<dbReference type="InterPro" id="IPR051190">
    <property type="entry name" value="Baculoviral_IAP"/>
</dbReference>
<dbReference type="Gene3D" id="1.10.1170.10">
    <property type="entry name" value="Inhibitor Of Apoptosis Protein (2mihbC-IAP-1), Chain A"/>
    <property type="match status" value="1"/>
</dbReference>
<comment type="caution">
    <text evidence="5">The sequence shown here is derived from an EMBL/GenBank/DDBJ whole genome shotgun (WGS) entry which is preliminary data.</text>
</comment>
<evidence type="ECO:0000313" key="5">
    <source>
        <dbReference type="EMBL" id="KAG0726870.1"/>
    </source>
</evidence>
<feature type="compositionally biased region" description="Pro residues" evidence="3">
    <location>
        <begin position="238"/>
        <end position="250"/>
    </location>
</feature>
<dbReference type="InterPro" id="IPR049012">
    <property type="entry name" value="Mutator_transp_dom"/>
</dbReference>
<proteinExistence type="predicted"/>
<evidence type="ECO:0000313" key="6">
    <source>
        <dbReference type="Proteomes" id="UP000770661"/>
    </source>
</evidence>
<keyword evidence="2" id="KW-0862">Zinc</keyword>
<dbReference type="AlphaFoldDB" id="A0A8J5D317"/>
<sequence>MSLSNLSVEEDGAIQLGDTIHTLSFHQALNVFLVTTREGRVRVFDPHSCLKLSDVPLHGDGSMRGGVVCVYHGESNSVVVCGGRTVGMRRDHHGVLLLATVLQGPVPAPEEIVTVEMLLSEGIQLQQTLAFGEMSNLEHAAEVREVLAQGIAAHQAQSRTNPKLAKVSTEVLSTEEVLKLRVVQHRAVRAWELTVFRKAQVRRMTAGFYSKVLSGSAAGAASSSAMPAANTSSAAPSTSPPPRTSSPPPSTSSKPTPAAKHSLDIRRELVKDFLPTSPPDNTNNYIGCVESLQELLVEAICRHCFNPFTLNISPNSLSTSLAVGCTSCTYVKHLGDRTTHTVGGQASKLRENNTKIVHEALNNNLGRAGINRVVSTLGFEPFTEGKFTGHSHWLYKEMDVYFAARRQECIAGVRRFYAKSNILPDPTNDLLDIVVSYDGTWMTRGHTSHIGVGIIIEVDTGMVIDFEVLSNFCQVCHTREKKKLPFTPEWQQAHSPRCNKNFNGTASAMESEAACRLWRRSTTLGLRYTTFVGDGDSSTYKAVKDLNPYDVPVVKEECVNHVSKRLGTRLRKLKKELSTSITTKTGKEVRRSVLGGAGQLTDKVIDTMTSYYGRAVRGDPKKPYSDTNEMSTAIWASYLHAISTDEEPRHHFCPASADSWCFFRRADFNPDEPRRKHSQKPGYFSKIPKKNRIHITKVYTDLTSRDLLSKCLKGRTQNANESLHSKVWQKVAKHKFAGKCRVNYTLQMVTLEHNIGFHDSYFLGHLGFGMSPSKSSNLVILDKECDRSFRRSSTGTTGQQKRKRKEGKDESAYERHHPIKRELGPDKLHLGGGVLRSVCLGLVMELKRLSRYIPALSIASALIQRLAHLLPPPSPDTGQGPPGVCPPDREAMCSESARLATFVKWPHMNYKWALPEQMAQAGFFHQPIAADDDRAMCFICSVCLVYWEPTDEP</sequence>
<keyword evidence="1" id="KW-0479">Metal-binding</keyword>
<dbReference type="GO" id="GO:0046872">
    <property type="term" value="F:metal ion binding"/>
    <property type="evidence" value="ECO:0007669"/>
    <property type="project" value="UniProtKB-KW"/>
</dbReference>
<dbReference type="Pfam" id="PF20700">
    <property type="entry name" value="Mutator"/>
    <property type="match status" value="1"/>
</dbReference>
<dbReference type="OrthoDB" id="6374276at2759"/>
<dbReference type="PANTHER" id="PTHR46771:SF5">
    <property type="entry name" value="DETERIN"/>
    <property type="match status" value="1"/>
</dbReference>
<dbReference type="PROSITE" id="PS50143">
    <property type="entry name" value="BIR_REPEAT_2"/>
    <property type="match status" value="1"/>
</dbReference>
<feature type="compositionally biased region" description="Low complexity" evidence="3">
    <location>
        <begin position="227"/>
        <end position="237"/>
    </location>
</feature>
<evidence type="ECO:0000256" key="2">
    <source>
        <dbReference type="ARBA" id="ARBA00022833"/>
    </source>
</evidence>
<dbReference type="EMBL" id="JACEEZ010003907">
    <property type="protein sequence ID" value="KAG0726870.1"/>
    <property type="molecule type" value="Genomic_DNA"/>
</dbReference>
<dbReference type="Pfam" id="PF00653">
    <property type="entry name" value="BIR"/>
    <property type="match status" value="1"/>
</dbReference>
<feature type="region of interest" description="Disordered" evidence="3">
    <location>
        <begin position="227"/>
        <end position="261"/>
    </location>
</feature>
<dbReference type="PANTHER" id="PTHR46771">
    <property type="entry name" value="DETERIN"/>
    <property type="match status" value="1"/>
</dbReference>
<dbReference type="InterPro" id="IPR001370">
    <property type="entry name" value="BIR_rpt"/>
</dbReference>
<feature type="region of interest" description="Disordered" evidence="3">
    <location>
        <begin position="790"/>
        <end position="820"/>
    </location>
</feature>
<evidence type="ECO:0000259" key="4">
    <source>
        <dbReference type="Pfam" id="PF20700"/>
    </source>
</evidence>
<evidence type="ECO:0000256" key="3">
    <source>
        <dbReference type="SAM" id="MobiDB-lite"/>
    </source>
</evidence>
<dbReference type="Proteomes" id="UP000770661">
    <property type="component" value="Unassembled WGS sequence"/>
</dbReference>
<name>A0A8J5D317_CHIOP</name>
<feature type="compositionally biased region" description="Basic and acidic residues" evidence="3">
    <location>
        <begin position="806"/>
        <end position="820"/>
    </location>
</feature>
<reference evidence="5" key="1">
    <citation type="submission" date="2020-07" db="EMBL/GenBank/DDBJ databases">
        <title>The High-quality genome of the commercially important snow crab, Chionoecetes opilio.</title>
        <authorList>
            <person name="Jeong J.-H."/>
            <person name="Ryu S."/>
        </authorList>
    </citation>
    <scope>NUCLEOTIDE SEQUENCE</scope>
    <source>
        <strain evidence="5">MADBK_172401_WGS</strain>
        <tissue evidence="5">Digestive gland</tissue>
    </source>
</reference>
<dbReference type="SMART" id="SM00238">
    <property type="entry name" value="BIR"/>
    <property type="match status" value="1"/>
</dbReference>
<dbReference type="SUPFAM" id="SSF57924">
    <property type="entry name" value="Inhibitor of apoptosis (IAP) repeat"/>
    <property type="match status" value="1"/>
</dbReference>
<gene>
    <name evidence="5" type="primary">BIRC6_0</name>
    <name evidence="5" type="ORF">GWK47_035732</name>
</gene>
<feature type="domain" description="Mutator-like transposase" evidence="4">
    <location>
        <begin position="313"/>
        <end position="661"/>
    </location>
</feature>
<organism evidence="5 6">
    <name type="scientific">Chionoecetes opilio</name>
    <name type="common">Atlantic snow crab</name>
    <name type="synonym">Cancer opilio</name>
    <dbReference type="NCBI Taxonomy" id="41210"/>
    <lineage>
        <taxon>Eukaryota</taxon>
        <taxon>Metazoa</taxon>
        <taxon>Ecdysozoa</taxon>
        <taxon>Arthropoda</taxon>
        <taxon>Crustacea</taxon>
        <taxon>Multicrustacea</taxon>
        <taxon>Malacostraca</taxon>
        <taxon>Eumalacostraca</taxon>
        <taxon>Eucarida</taxon>
        <taxon>Decapoda</taxon>
        <taxon>Pleocyemata</taxon>
        <taxon>Brachyura</taxon>
        <taxon>Eubrachyura</taxon>
        <taxon>Majoidea</taxon>
        <taxon>Majidae</taxon>
        <taxon>Chionoecetes</taxon>
    </lineage>
</organism>
<accession>A0A8J5D317</accession>
<keyword evidence="6" id="KW-1185">Reference proteome</keyword>
<evidence type="ECO:0000256" key="1">
    <source>
        <dbReference type="ARBA" id="ARBA00022723"/>
    </source>
</evidence>